<accession>A0ABY3C5A3</accession>
<protein>
    <submittedName>
        <fullName evidence="1">Uncharacterized protein</fullName>
    </submittedName>
</protein>
<proteinExistence type="predicted"/>
<comment type="caution">
    <text evidence="1">The sequence shown here is derived from an EMBL/GenBank/DDBJ whole genome shotgun (WGS) entry which is preliminary data.</text>
</comment>
<name>A0ABY3C5A3_9GAMM</name>
<reference evidence="1 2" key="1">
    <citation type="journal article" date="2019" name="Antonie Van Leeuwenhoek">
        <title>Description of 'Ca. Methylobacter oryzae' KRF1, a novel species from the environmentally important Methylobacter clade 2.</title>
        <authorList>
            <person name="Khatri K."/>
            <person name="Mohite J.A."/>
            <person name="Pandit P.S."/>
            <person name="Bahulikar R."/>
            <person name="Rahalkar M.C."/>
        </authorList>
    </citation>
    <scope>NUCLEOTIDE SEQUENCE [LARGE SCALE GENOMIC DNA]</scope>
    <source>
        <strain evidence="1 2">KRF1</strain>
    </source>
</reference>
<dbReference type="RefSeq" id="WP_127028843.1">
    <property type="nucleotide sequence ID" value="NZ_RYFG02000120.1"/>
</dbReference>
<dbReference type="EMBL" id="RYFG02000120">
    <property type="protein sequence ID" value="TRW90016.1"/>
    <property type="molecule type" value="Genomic_DNA"/>
</dbReference>
<evidence type="ECO:0000313" key="1">
    <source>
        <dbReference type="EMBL" id="TRW90016.1"/>
    </source>
</evidence>
<dbReference type="Proteomes" id="UP000733744">
    <property type="component" value="Unassembled WGS sequence"/>
</dbReference>
<gene>
    <name evidence="1" type="ORF">EKO24_020570</name>
</gene>
<organism evidence="1 2">
    <name type="scientific">Candidatus Methylobacter oryzae</name>
    <dbReference type="NCBI Taxonomy" id="2497749"/>
    <lineage>
        <taxon>Bacteria</taxon>
        <taxon>Pseudomonadati</taxon>
        <taxon>Pseudomonadota</taxon>
        <taxon>Gammaproteobacteria</taxon>
        <taxon>Methylococcales</taxon>
        <taxon>Methylococcaceae</taxon>
        <taxon>Methylobacter</taxon>
    </lineage>
</organism>
<sequence length="66" mass="7483">MQIESISTRNKKVVMNLRHSAEVKAFVDAKAAESNLLPSTMYRNVFNAGLKAMFNLTIRNNQIVQE</sequence>
<evidence type="ECO:0000313" key="2">
    <source>
        <dbReference type="Proteomes" id="UP000733744"/>
    </source>
</evidence>
<keyword evidence="2" id="KW-1185">Reference proteome</keyword>